<comment type="function">
    <text evidence="2">Pyridoxal 5'-phosphate (PLP)-binding protein, which is involved in PLP homeostasis.</text>
</comment>
<feature type="modified residue" description="N6-(pyridoxal phosphate)lysine" evidence="2 3">
    <location>
        <position position="42"/>
    </location>
</feature>
<evidence type="ECO:0000259" key="5">
    <source>
        <dbReference type="Pfam" id="PF01168"/>
    </source>
</evidence>
<dbReference type="EMBL" id="CP037899">
    <property type="protein sequence ID" value="QDQ41469.1"/>
    <property type="molecule type" value="Genomic_DNA"/>
</dbReference>
<gene>
    <name evidence="6" type="ORF">A946_11060</name>
    <name evidence="7" type="ORF">kam1_213</name>
</gene>
<reference evidence="6 8" key="1">
    <citation type="submission" date="2014-08" db="EMBL/GenBank/DDBJ databases">
        <title>Methylacidiphilum kamchatkense strain Kam1 draft genome sequence.</title>
        <authorList>
            <person name="Birkeland N.-K."/>
            <person name="Erikstad H.A."/>
        </authorList>
    </citation>
    <scope>NUCLEOTIDE SEQUENCE [LARGE SCALE GENOMIC DNA]</scope>
    <source>
        <strain evidence="6 8">Kam1</strain>
    </source>
</reference>
<evidence type="ECO:0000313" key="6">
    <source>
        <dbReference type="EMBL" id="KIE57846.1"/>
    </source>
</evidence>
<dbReference type="RefSeq" id="WP_039722221.1">
    <property type="nucleotide sequence ID" value="NZ_CP037899.1"/>
</dbReference>
<dbReference type="GO" id="GO:0030170">
    <property type="term" value="F:pyridoxal phosphate binding"/>
    <property type="evidence" value="ECO:0007669"/>
    <property type="project" value="UniProtKB-UniRule"/>
</dbReference>
<dbReference type="Pfam" id="PF01168">
    <property type="entry name" value="Ala_racemase_N"/>
    <property type="match status" value="1"/>
</dbReference>
<dbReference type="PIRSF" id="PIRSF004848">
    <property type="entry name" value="YBL036c_PLPDEIII"/>
    <property type="match status" value="1"/>
</dbReference>
<dbReference type="PANTHER" id="PTHR10146:SF14">
    <property type="entry name" value="PYRIDOXAL PHOSPHATE HOMEOSTASIS PROTEIN"/>
    <property type="match status" value="1"/>
</dbReference>
<dbReference type="KEGG" id="mkc:kam1_213"/>
<dbReference type="InterPro" id="IPR011078">
    <property type="entry name" value="PyrdxlP_homeostasis"/>
</dbReference>
<evidence type="ECO:0000313" key="8">
    <source>
        <dbReference type="Proteomes" id="UP000031594"/>
    </source>
</evidence>
<evidence type="ECO:0000313" key="9">
    <source>
        <dbReference type="Proteomes" id="UP000315925"/>
    </source>
</evidence>
<dbReference type="FunFam" id="3.20.20.10:FF:000018">
    <property type="entry name" value="Pyridoxal phosphate homeostasis protein"/>
    <property type="match status" value="1"/>
</dbReference>
<comment type="cofactor">
    <cofactor evidence="3">
        <name>pyridoxal 5'-phosphate</name>
        <dbReference type="ChEBI" id="CHEBI:597326"/>
    </cofactor>
</comment>
<name>A0A0C1RSF3_9BACT</name>
<dbReference type="NCBIfam" id="TIGR00044">
    <property type="entry name" value="YggS family pyridoxal phosphate-dependent enzyme"/>
    <property type="match status" value="1"/>
</dbReference>
<reference evidence="7" key="2">
    <citation type="journal article" date="2019" name="BMC Genomics">
        <title>Complete genome sequence analysis of the thermoacidophilic verrucomicrobial methanotroph 'Candidatus Methylacidiphilum kamchatkense' strain Kam1 and comparison with its closest relatives.</title>
        <authorList>
            <person name="Kruse T."/>
            <person name="Ratnadevi C.M."/>
            <person name="Erikstad H.A."/>
            <person name="Birkeland N.K."/>
        </authorList>
    </citation>
    <scope>NUCLEOTIDE SEQUENCE</scope>
    <source>
        <strain evidence="7">Kam1</strain>
    </source>
</reference>
<dbReference type="OrthoDB" id="9804072at2"/>
<dbReference type="AlphaFoldDB" id="A0A0C1RSF3"/>
<organism evidence="7 9">
    <name type="scientific">Methylacidiphilum kamchatkense Kam1</name>
    <dbReference type="NCBI Taxonomy" id="1202785"/>
    <lineage>
        <taxon>Bacteria</taxon>
        <taxon>Pseudomonadati</taxon>
        <taxon>Verrucomicrobiota</taxon>
        <taxon>Methylacidiphilae</taxon>
        <taxon>Methylacidiphilales</taxon>
        <taxon>Methylacidiphilaceae</taxon>
        <taxon>Methylacidiphilum (ex Ratnadevi et al. 2023)</taxon>
    </lineage>
</organism>
<proteinExistence type="inferred from homology"/>
<dbReference type="InterPro" id="IPR029066">
    <property type="entry name" value="PLP-binding_barrel"/>
</dbReference>
<sequence length="246" mass="27552">MNFSFYTSAIKERLEKLQEKIEKATQKSGRRADAVTVVAVTKGFGPEIIETLLQQRILHIGENRVQEARIKKEIIGEKGIWHFIGHLQKNKIKLTAHLFDWVDSLDSLEEATLLSQVAKAIGKTLKVLVQVNTSGESTKHGTTPEQAKALCLAINELPGLELLGLMTIAPLLKEPEKARPFFSLLRKLRDQIESNTTLRLPVLSMGMSQDFEVAIEEGATMIRIGTFLLGPRPSPFLKREDPKTFL</sequence>
<dbReference type="InterPro" id="IPR001608">
    <property type="entry name" value="Ala_racemase_N"/>
</dbReference>
<protein>
    <recommendedName>
        <fullName evidence="2">Pyridoxal phosphate homeostasis protein</fullName>
        <shortName evidence="2">PLP homeostasis protein</shortName>
    </recommendedName>
</protein>
<feature type="domain" description="Alanine racemase N-terminal" evidence="5">
    <location>
        <begin position="14"/>
        <end position="233"/>
    </location>
</feature>
<dbReference type="EMBL" id="JQNX01000010">
    <property type="protein sequence ID" value="KIE57846.1"/>
    <property type="molecule type" value="Genomic_DNA"/>
</dbReference>
<comment type="similarity">
    <text evidence="2 4">Belongs to the pyridoxal phosphate-binding protein YggS/PROSC family.</text>
</comment>
<reference evidence="9" key="3">
    <citation type="submission" date="2019-03" db="EMBL/GenBank/DDBJ databases">
        <title>Complete genome of Methylacidiphilum kamchatkense Kam1.</title>
        <authorList>
            <person name="Kruse T."/>
            <person name="Murarilal Ratnadevi C."/>
            <person name="Erikstad H.-A."/>
            <person name="Birkeland N.-K."/>
        </authorList>
    </citation>
    <scope>NUCLEOTIDE SEQUENCE [LARGE SCALE GENOMIC DNA]</scope>
    <source>
        <strain evidence="9">kam1</strain>
    </source>
</reference>
<dbReference type="Proteomes" id="UP000031594">
    <property type="component" value="Unassembled WGS sequence"/>
</dbReference>
<evidence type="ECO:0000256" key="2">
    <source>
        <dbReference type="HAMAP-Rule" id="MF_02087"/>
    </source>
</evidence>
<evidence type="ECO:0000256" key="1">
    <source>
        <dbReference type="ARBA" id="ARBA00022898"/>
    </source>
</evidence>
<keyword evidence="1 2" id="KW-0663">Pyridoxal phosphate</keyword>
<dbReference type="STRING" id="1202785.A946_11060"/>
<dbReference type="Proteomes" id="UP000315925">
    <property type="component" value="Chromosome"/>
</dbReference>
<dbReference type="PANTHER" id="PTHR10146">
    <property type="entry name" value="PROLINE SYNTHETASE CO-TRANSCRIBED BACTERIAL HOMOLOG PROTEIN"/>
    <property type="match status" value="1"/>
</dbReference>
<dbReference type="HAMAP" id="MF_02087">
    <property type="entry name" value="PLP_homeostasis"/>
    <property type="match status" value="1"/>
</dbReference>
<evidence type="ECO:0000256" key="3">
    <source>
        <dbReference type="PIRSR" id="PIRSR004848-1"/>
    </source>
</evidence>
<dbReference type="CDD" id="cd00635">
    <property type="entry name" value="PLPDE_III_YBL036c_like"/>
    <property type="match status" value="1"/>
</dbReference>
<dbReference type="Gene3D" id="3.20.20.10">
    <property type="entry name" value="Alanine racemase"/>
    <property type="match status" value="1"/>
</dbReference>
<keyword evidence="8" id="KW-1185">Reference proteome</keyword>
<dbReference type="SUPFAM" id="SSF51419">
    <property type="entry name" value="PLP-binding barrel"/>
    <property type="match status" value="1"/>
</dbReference>
<evidence type="ECO:0000256" key="4">
    <source>
        <dbReference type="RuleBase" id="RU004514"/>
    </source>
</evidence>
<evidence type="ECO:0000313" key="7">
    <source>
        <dbReference type="EMBL" id="QDQ41469.1"/>
    </source>
</evidence>
<accession>A0A0C1RSF3</accession>